<dbReference type="AlphaFoldDB" id="A0AAN8FN86"/>
<protein>
    <submittedName>
        <fullName evidence="2">Uncharacterized protein</fullName>
    </submittedName>
</protein>
<dbReference type="Pfam" id="PF03564">
    <property type="entry name" value="DUF1759"/>
    <property type="match status" value="1"/>
</dbReference>
<organism evidence="2 3">
    <name type="scientific">Trichostrongylus colubriformis</name>
    <name type="common">Black scour worm</name>
    <dbReference type="NCBI Taxonomy" id="6319"/>
    <lineage>
        <taxon>Eukaryota</taxon>
        <taxon>Metazoa</taxon>
        <taxon>Ecdysozoa</taxon>
        <taxon>Nematoda</taxon>
        <taxon>Chromadorea</taxon>
        <taxon>Rhabditida</taxon>
        <taxon>Rhabditina</taxon>
        <taxon>Rhabditomorpha</taxon>
        <taxon>Strongyloidea</taxon>
        <taxon>Trichostrongylidae</taxon>
        <taxon>Trichostrongylus</taxon>
    </lineage>
</organism>
<evidence type="ECO:0000256" key="1">
    <source>
        <dbReference type="SAM" id="MobiDB-lite"/>
    </source>
</evidence>
<dbReference type="InterPro" id="IPR005312">
    <property type="entry name" value="DUF1759"/>
</dbReference>
<dbReference type="EMBL" id="WIXE01022599">
    <property type="protein sequence ID" value="KAK5967328.1"/>
    <property type="molecule type" value="Genomic_DNA"/>
</dbReference>
<feature type="compositionally biased region" description="Polar residues" evidence="1">
    <location>
        <begin position="124"/>
        <end position="137"/>
    </location>
</feature>
<keyword evidence="3" id="KW-1185">Reference proteome</keyword>
<reference evidence="2 3" key="1">
    <citation type="submission" date="2019-10" db="EMBL/GenBank/DDBJ databases">
        <title>Assembly and Annotation for the nematode Trichostrongylus colubriformis.</title>
        <authorList>
            <person name="Martin J."/>
        </authorList>
    </citation>
    <scope>NUCLEOTIDE SEQUENCE [LARGE SCALE GENOMIC DNA]</scope>
    <source>
        <strain evidence="2">G859</strain>
        <tissue evidence="2">Whole worm</tissue>
    </source>
</reference>
<proteinExistence type="predicted"/>
<evidence type="ECO:0000313" key="2">
    <source>
        <dbReference type="EMBL" id="KAK5967328.1"/>
    </source>
</evidence>
<accession>A0AAN8FN86</accession>
<feature type="region of interest" description="Disordered" evidence="1">
    <location>
        <begin position="119"/>
        <end position="150"/>
    </location>
</feature>
<dbReference type="Proteomes" id="UP001331761">
    <property type="component" value="Unassembled WGS sequence"/>
</dbReference>
<name>A0AAN8FN86_TRICO</name>
<sequence length="243" mass="27378">MSMCMCSPYVVTPICALFPGPERYGLCSAFIKKRSAAKGIEELLPYLACFGRSKAFKAYSKLTQLHSEWQLLQNDRAERTVFDEYISKYGDYREIISSSAKQLEQLDLLMNEIDKSYPERNLPVPSNSSGADSYDNTGTDRELHERPRHQPCHFLPRPEVCSNNQSTMHLLNFVDASILSKLELPTFDGNLLEYPEFSARFATLVGDKPQLDNVTKLSLLKSCLRGRALQSIEGLSMTAGNYG</sequence>
<evidence type="ECO:0000313" key="3">
    <source>
        <dbReference type="Proteomes" id="UP001331761"/>
    </source>
</evidence>
<gene>
    <name evidence="2" type="ORF">GCK32_008960</name>
</gene>
<comment type="caution">
    <text evidence="2">The sequence shown here is derived from an EMBL/GenBank/DDBJ whole genome shotgun (WGS) entry which is preliminary data.</text>
</comment>